<evidence type="ECO:0008006" key="4">
    <source>
        <dbReference type="Google" id="ProtNLM"/>
    </source>
</evidence>
<reference evidence="3" key="1">
    <citation type="journal article" date="2019" name="Int. J. Syst. Evol. Microbiol.">
        <title>The Global Catalogue of Microorganisms (GCM) 10K type strain sequencing project: providing services to taxonomists for standard genome sequencing and annotation.</title>
        <authorList>
            <consortium name="The Broad Institute Genomics Platform"/>
            <consortium name="The Broad Institute Genome Sequencing Center for Infectious Disease"/>
            <person name="Wu L."/>
            <person name="Ma J."/>
        </authorList>
    </citation>
    <scope>NUCLEOTIDE SEQUENCE [LARGE SCALE GENOMIC DNA]</scope>
    <source>
        <strain evidence="3">NBRC 101365</strain>
    </source>
</reference>
<evidence type="ECO:0000313" key="2">
    <source>
        <dbReference type="EMBL" id="GLS17425.1"/>
    </source>
</evidence>
<dbReference type="PANTHER" id="PTHR11102">
    <property type="entry name" value="SEL-1-LIKE PROTEIN"/>
    <property type="match status" value="1"/>
</dbReference>
<gene>
    <name evidence="2" type="ORF">GCM10007874_04400</name>
</gene>
<dbReference type="Gene3D" id="1.25.40.10">
    <property type="entry name" value="Tetratricopeptide repeat domain"/>
    <property type="match status" value="2"/>
</dbReference>
<protein>
    <recommendedName>
        <fullName evidence="4">Sel1 repeat family protein</fullName>
    </recommendedName>
</protein>
<feature type="chain" id="PRO_5047244009" description="Sel1 repeat family protein" evidence="1">
    <location>
        <begin position="23"/>
        <end position="374"/>
    </location>
</feature>
<dbReference type="EMBL" id="BSPC01000005">
    <property type="protein sequence ID" value="GLS17425.1"/>
    <property type="molecule type" value="Genomic_DNA"/>
</dbReference>
<dbReference type="InterPro" id="IPR011990">
    <property type="entry name" value="TPR-like_helical_dom_sf"/>
</dbReference>
<comment type="caution">
    <text evidence="2">The sequence shown here is derived from an EMBL/GenBank/DDBJ whole genome shotgun (WGS) entry which is preliminary data.</text>
</comment>
<keyword evidence="3" id="KW-1185">Reference proteome</keyword>
<dbReference type="SUPFAM" id="SSF81901">
    <property type="entry name" value="HCP-like"/>
    <property type="match status" value="1"/>
</dbReference>
<dbReference type="InterPro" id="IPR006597">
    <property type="entry name" value="Sel1-like"/>
</dbReference>
<sequence>MRSCRMIIAGLFGLLMAGSAFAGQSTECDRLAGSYTDPDGVGAGIGLYGIEPDEAIAACEAALAADPNNPRLLFNLGRAHEARGGVGSRSVDEMARAGRSYKSAADLNYAAAQVALATFYWRGEDSFQEDPRQAMLLLDKATVSDATEARSQRRNLFGDTTLATDPNEAQIRFVKEAADKGDADALYALGLPLSLDEGRQADVILLWHQAAALGSAQAAFDLARMYFRGTGGLSKNPEESLRLILKAVAGNDPQTWDFAAKAYERGSYGLPKDDKQAARLFKQASDKGNKYAQYDLGRFYEEGKGGLPQDPREAALLYKLAADQGNADAVLAVARDMAEGREGYEMDRAKAIAFLKRAARWSTEAKGELMKMGG</sequence>
<organism evidence="2 3">
    <name type="scientific">Labrys miyagiensis</name>
    <dbReference type="NCBI Taxonomy" id="346912"/>
    <lineage>
        <taxon>Bacteria</taxon>
        <taxon>Pseudomonadati</taxon>
        <taxon>Pseudomonadota</taxon>
        <taxon>Alphaproteobacteria</taxon>
        <taxon>Hyphomicrobiales</taxon>
        <taxon>Xanthobacteraceae</taxon>
        <taxon>Labrys</taxon>
    </lineage>
</organism>
<dbReference type="Pfam" id="PF08238">
    <property type="entry name" value="Sel1"/>
    <property type="match status" value="5"/>
</dbReference>
<name>A0ABQ6CF15_9HYPH</name>
<dbReference type="SMART" id="SM00671">
    <property type="entry name" value="SEL1"/>
    <property type="match status" value="5"/>
</dbReference>
<dbReference type="PANTHER" id="PTHR11102:SF160">
    <property type="entry name" value="ERAD-ASSOCIATED E3 UBIQUITIN-PROTEIN LIGASE COMPONENT HRD3"/>
    <property type="match status" value="1"/>
</dbReference>
<evidence type="ECO:0000256" key="1">
    <source>
        <dbReference type="SAM" id="SignalP"/>
    </source>
</evidence>
<evidence type="ECO:0000313" key="3">
    <source>
        <dbReference type="Proteomes" id="UP001156882"/>
    </source>
</evidence>
<dbReference type="InterPro" id="IPR050767">
    <property type="entry name" value="Sel1_AlgK"/>
</dbReference>
<accession>A0ABQ6CF15</accession>
<dbReference type="Proteomes" id="UP001156882">
    <property type="component" value="Unassembled WGS sequence"/>
</dbReference>
<proteinExistence type="predicted"/>
<feature type="signal peptide" evidence="1">
    <location>
        <begin position="1"/>
        <end position="22"/>
    </location>
</feature>
<keyword evidence="1" id="KW-0732">Signal</keyword>